<evidence type="ECO:0000313" key="4">
    <source>
        <dbReference type="Proteomes" id="UP000184188"/>
    </source>
</evidence>
<evidence type="ECO:0008006" key="5">
    <source>
        <dbReference type="Google" id="ProtNLM"/>
    </source>
</evidence>
<proteinExistence type="predicted"/>
<reference evidence="4" key="1">
    <citation type="journal article" date="2017" name="Genome Biol.">
        <title>Comparative genomics reveals high biological diversity and specific adaptations in the industrially and medically important fungal genus Aspergillus.</title>
        <authorList>
            <person name="de Vries R.P."/>
            <person name="Riley R."/>
            <person name="Wiebenga A."/>
            <person name="Aguilar-Osorio G."/>
            <person name="Amillis S."/>
            <person name="Uchima C.A."/>
            <person name="Anderluh G."/>
            <person name="Asadollahi M."/>
            <person name="Askin M."/>
            <person name="Barry K."/>
            <person name="Battaglia E."/>
            <person name="Bayram O."/>
            <person name="Benocci T."/>
            <person name="Braus-Stromeyer S.A."/>
            <person name="Caldana C."/>
            <person name="Canovas D."/>
            <person name="Cerqueira G.C."/>
            <person name="Chen F."/>
            <person name="Chen W."/>
            <person name="Choi C."/>
            <person name="Clum A."/>
            <person name="Dos Santos R.A."/>
            <person name="Damasio A.R."/>
            <person name="Diallinas G."/>
            <person name="Emri T."/>
            <person name="Fekete E."/>
            <person name="Flipphi M."/>
            <person name="Freyberg S."/>
            <person name="Gallo A."/>
            <person name="Gournas C."/>
            <person name="Habgood R."/>
            <person name="Hainaut M."/>
            <person name="Harispe M.L."/>
            <person name="Henrissat B."/>
            <person name="Hilden K.S."/>
            <person name="Hope R."/>
            <person name="Hossain A."/>
            <person name="Karabika E."/>
            <person name="Karaffa L."/>
            <person name="Karanyi Z."/>
            <person name="Krasevec N."/>
            <person name="Kuo A."/>
            <person name="Kusch H."/>
            <person name="LaButti K."/>
            <person name="Lagendijk E.L."/>
            <person name="Lapidus A."/>
            <person name="Levasseur A."/>
            <person name="Lindquist E."/>
            <person name="Lipzen A."/>
            <person name="Logrieco A.F."/>
            <person name="MacCabe A."/>
            <person name="Maekelae M.R."/>
            <person name="Malavazi I."/>
            <person name="Melin P."/>
            <person name="Meyer V."/>
            <person name="Mielnichuk N."/>
            <person name="Miskei M."/>
            <person name="Molnar A.P."/>
            <person name="Mule G."/>
            <person name="Ngan C.Y."/>
            <person name="Orejas M."/>
            <person name="Orosz E."/>
            <person name="Ouedraogo J.P."/>
            <person name="Overkamp K.M."/>
            <person name="Park H.-S."/>
            <person name="Perrone G."/>
            <person name="Piumi F."/>
            <person name="Punt P.J."/>
            <person name="Ram A.F."/>
            <person name="Ramon A."/>
            <person name="Rauscher S."/>
            <person name="Record E."/>
            <person name="Riano-Pachon D.M."/>
            <person name="Robert V."/>
            <person name="Roehrig J."/>
            <person name="Ruller R."/>
            <person name="Salamov A."/>
            <person name="Salih N.S."/>
            <person name="Samson R.A."/>
            <person name="Sandor E."/>
            <person name="Sanguinetti M."/>
            <person name="Schuetze T."/>
            <person name="Sepcic K."/>
            <person name="Shelest E."/>
            <person name="Sherlock G."/>
            <person name="Sophianopoulou V."/>
            <person name="Squina F.M."/>
            <person name="Sun H."/>
            <person name="Susca A."/>
            <person name="Todd R.B."/>
            <person name="Tsang A."/>
            <person name="Unkles S.E."/>
            <person name="van de Wiele N."/>
            <person name="van Rossen-Uffink D."/>
            <person name="Oliveira J.V."/>
            <person name="Vesth T.C."/>
            <person name="Visser J."/>
            <person name="Yu J.-H."/>
            <person name="Zhou M."/>
            <person name="Andersen M.R."/>
            <person name="Archer D.B."/>
            <person name="Baker S.E."/>
            <person name="Benoit I."/>
            <person name="Brakhage A.A."/>
            <person name="Braus G.H."/>
            <person name="Fischer R."/>
            <person name="Frisvad J.C."/>
            <person name="Goldman G.H."/>
            <person name="Houbraken J."/>
            <person name="Oakley B."/>
            <person name="Pocsi I."/>
            <person name="Scazzocchio C."/>
            <person name="Seiboth B."/>
            <person name="vanKuyk P.A."/>
            <person name="Wortman J."/>
            <person name="Dyer P.S."/>
            <person name="Grigoriev I.V."/>
        </authorList>
    </citation>
    <scope>NUCLEOTIDE SEQUENCE [LARGE SCALE GENOMIC DNA]</scope>
    <source>
        <strain evidence="4">CBS 506.65</strain>
    </source>
</reference>
<dbReference type="Pfam" id="PF13193">
    <property type="entry name" value="AMP-binding_C"/>
    <property type="match status" value="1"/>
</dbReference>
<dbReference type="VEuPathDB" id="FungiDB:ASPZODRAFT_165133"/>
<dbReference type="Gene3D" id="3.30.300.30">
    <property type="match status" value="1"/>
</dbReference>
<dbReference type="GeneID" id="34613161"/>
<dbReference type="PANTHER" id="PTHR24096">
    <property type="entry name" value="LONG-CHAIN-FATTY-ACID--COA LIGASE"/>
    <property type="match status" value="1"/>
</dbReference>
<dbReference type="SUPFAM" id="SSF56801">
    <property type="entry name" value="Acetyl-CoA synthetase-like"/>
    <property type="match status" value="1"/>
</dbReference>
<dbReference type="PROSITE" id="PS00455">
    <property type="entry name" value="AMP_BINDING"/>
    <property type="match status" value="1"/>
</dbReference>
<dbReference type="InterPro" id="IPR045851">
    <property type="entry name" value="AMP-bd_C_sf"/>
</dbReference>
<feature type="domain" description="AMP-binding enzyme C-terminal" evidence="2">
    <location>
        <begin position="487"/>
        <end position="567"/>
    </location>
</feature>
<dbReference type="InterPro" id="IPR025110">
    <property type="entry name" value="AMP-bd_C"/>
</dbReference>
<dbReference type="STRING" id="1073090.A0A1L9SM04"/>
<feature type="domain" description="AMP-dependent synthetase/ligase" evidence="1">
    <location>
        <begin position="54"/>
        <end position="426"/>
    </location>
</feature>
<protein>
    <recommendedName>
        <fullName evidence="5">AMP-dependent synthetase/ligase domain-containing protein</fullName>
    </recommendedName>
</protein>
<sequence length="588" mass="64420">MVFTPPEWVAKLPPIPDHIPIADFVLDERYGRAPLGYSRDPFTCGLTGKTYSALDVVERVDFLSRALANEFDWAPNRGTEWDKVIGVFSLNTIDTLPLAWAVHRLGGLVSPANAAYSVAELTYQLRDAKATSLFTCLPLLKTALEAAAQAGIPRRRVYLLRLPPQIAGDAQPAEFTTVAQLVDRGRSLPRVEKLQWAAGEGSRRTAFLCYSSGTSGLPKGVMISHRNVIANTLQITAFEKDYRDSLRPPGVQSDVTEIALGLLPQSHIYALVVMCHAGPYRGDQVIVLPKFEIESFLAAVQDYRISSLFVVPPIIIAMLRNKKLLEKYNLSSVRSLFSGAAPLGEETARELQEFNPSMIIRQGYGLTETATVVTSTHPTDVLFGSSGVLLPGVEARLVDPEGNEITTLDTPGELIVRSPSVTLGYLHNEKATRETFDKDWMRTGDEIAIRLSPSGNQHVFVVDRIKELIKVKSSSNVLQGHQVAPAELEAHLLTHPFVADCAVIAIPDESAGEVPKAIVSKSSAAGDDDAATIRAIQKHVEDHKARHKWLKGGVRFIDAVPKSPSGKILRRLLRDQEKEARRKAGAKI</sequence>
<dbReference type="RefSeq" id="XP_022582730.1">
    <property type="nucleotide sequence ID" value="XM_022726697.1"/>
</dbReference>
<dbReference type="Gene3D" id="3.40.50.980">
    <property type="match status" value="2"/>
</dbReference>
<dbReference type="InterPro" id="IPR000873">
    <property type="entry name" value="AMP-dep_synth/lig_dom"/>
</dbReference>
<evidence type="ECO:0000259" key="1">
    <source>
        <dbReference type="Pfam" id="PF00501"/>
    </source>
</evidence>
<dbReference type="OrthoDB" id="6509636at2759"/>
<keyword evidence="4" id="KW-1185">Reference proteome</keyword>
<dbReference type="Proteomes" id="UP000184188">
    <property type="component" value="Unassembled WGS sequence"/>
</dbReference>
<dbReference type="AlphaFoldDB" id="A0A1L9SM04"/>
<dbReference type="PANTHER" id="PTHR24096:SF422">
    <property type="entry name" value="BCDNA.GH02901"/>
    <property type="match status" value="1"/>
</dbReference>
<evidence type="ECO:0000313" key="3">
    <source>
        <dbReference type="EMBL" id="OJJ48220.1"/>
    </source>
</evidence>
<accession>A0A1L9SM04</accession>
<organism evidence="3 4">
    <name type="scientific">Penicilliopsis zonata CBS 506.65</name>
    <dbReference type="NCBI Taxonomy" id="1073090"/>
    <lineage>
        <taxon>Eukaryota</taxon>
        <taxon>Fungi</taxon>
        <taxon>Dikarya</taxon>
        <taxon>Ascomycota</taxon>
        <taxon>Pezizomycotina</taxon>
        <taxon>Eurotiomycetes</taxon>
        <taxon>Eurotiomycetidae</taxon>
        <taxon>Eurotiales</taxon>
        <taxon>Aspergillaceae</taxon>
        <taxon>Penicilliopsis</taxon>
    </lineage>
</organism>
<dbReference type="InterPro" id="IPR020845">
    <property type="entry name" value="AMP-binding_CS"/>
</dbReference>
<name>A0A1L9SM04_9EURO</name>
<dbReference type="EMBL" id="KV878339">
    <property type="protein sequence ID" value="OJJ48220.1"/>
    <property type="molecule type" value="Genomic_DNA"/>
</dbReference>
<dbReference type="Pfam" id="PF00501">
    <property type="entry name" value="AMP-binding"/>
    <property type="match status" value="1"/>
</dbReference>
<gene>
    <name evidence="3" type="ORF">ASPZODRAFT_165133</name>
</gene>
<evidence type="ECO:0000259" key="2">
    <source>
        <dbReference type="Pfam" id="PF13193"/>
    </source>
</evidence>
<dbReference type="Gene3D" id="2.30.38.10">
    <property type="entry name" value="Luciferase, Domain 3"/>
    <property type="match status" value="1"/>
</dbReference>
<dbReference type="GO" id="GO:0016405">
    <property type="term" value="F:CoA-ligase activity"/>
    <property type="evidence" value="ECO:0007669"/>
    <property type="project" value="TreeGrafter"/>
</dbReference>
<dbReference type="CDD" id="cd05911">
    <property type="entry name" value="Firefly_Luc_like"/>
    <property type="match status" value="1"/>
</dbReference>